<proteinExistence type="predicted"/>
<dbReference type="EMBL" id="GBRH01235917">
    <property type="protein sequence ID" value="JAD61978.1"/>
    <property type="molecule type" value="Transcribed_RNA"/>
</dbReference>
<organism evidence="1">
    <name type="scientific">Arundo donax</name>
    <name type="common">Giant reed</name>
    <name type="synonym">Donax arundinaceus</name>
    <dbReference type="NCBI Taxonomy" id="35708"/>
    <lineage>
        <taxon>Eukaryota</taxon>
        <taxon>Viridiplantae</taxon>
        <taxon>Streptophyta</taxon>
        <taxon>Embryophyta</taxon>
        <taxon>Tracheophyta</taxon>
        <taxon>Spermatophyta</taxon>
        <taxon>Magnoliopsida</taxon>
        <taxon>Liliopsida</taxon>
        <taxon>Poales</taxon>
        <taxon>Poaceae</taxon>
        <taxon>PACMAD clade</taxon>
        <taxon>Arundinoideae</taxon>
        <taxon>Arundineae</taxon>
        <taxon>Arundo</taxon>
    </lineage>
</organism>
<reference evidence="1" key="1">
    <citation type="submission" date="2014-09" db="EMBL/GenBank/DDBJ databases">
        <authorList>
            <person name="Magalhaes I.L.F."/>
            <person name="Oliveira U."/>
            <person name="Santos F.R."/>
            <person name="Vidigal T.H.D.A."/>
            <person name="Brescovit A.D."/>
            <person name="Santos A.J."/>
        </authorList>
    </citation>
    <scope>NUCLEOTIDE SEQUENCE</scope>
    <source>
        <tissue evidence="1">Shoot tissue taken approximately 20 cm above the soil surface</tissue>
    </source>
</reference>
<name>A0A0A9BIJ3_ARUDO</name>
<protein>
    <submittedName>
        <fullName evidence="1">Uncharacterized protein</fullName>
    </submittedName>
</protein>
<evidence type="ECO:0000313" key="1">
    <source>
        <dbReference type="EMBL" id="JAD61978.1"/>
    </source>
</evidence>
<sequence length="60" mass="6425">MLKLVEHHDTVQLVLHLLSAAEVCCPSSGAPVLQFSPSFCCDWLNSRLAVISASCATPNL</sequence>
<reference evidence="1" key="2">
    <citation type="journal article" date="2015" name="Data Brief">
        <title>Shoot transcriptome of the giant reed, Arundo donax.</title>
        <authorList>
            <person name="Barrero R.A."/>
            <person name="Guerrero F.D."/>
            <person name="Moolhuijzen P."/>
            <person name="Goolsby J.A."/>
            <person name="Tidwell J."/>
            <person name="Bellgard S.E."/>
            <person name="Bellgard M.I."/>
        </authorList>
    </citation>
    <scope>NUCLEOTIDE SEQUENCE</scope>
    <source>
        <tissue evidence="1">Shoot tissue taken approximately 20 cm above the soil surface</tissue>
    </source>
</reference>
<dbReference type="AlphaFoldDB" id="A0A0A9BIJ3"/>
<accession>A0A0A9BIJ3</accession>